<proteinExistence type="predicted"/>
<name>T1I726_RHOPR</name>
<protein>
    <submittedName>
        <fullName evidence="1">Uncharacterized protein</fullName>
    </submittedName>
</protein>
<sequence length="43" mass="5322">MKLLKQPLVHQQQQRLKILHHRLKLQRQLYNNRLIGIKQLLKI</sequence>
<organism evidence="1 2">
    <name type="scientific">Rhodnius prolixus</name>
    <name type="common">Triatomid bug</name>
    <dbReference type="NCBI Taxonomy" id="13249"/>
    <lineage>
        <taxon>Eukaryota</taxon>
        <taxon>Metazoa</taxon>
        <taxon>Ecdysozoa</taxon>
        <taxon>Arthropoda</taxon>
        <taxon>Hexapoda</taxon>
        <taxon>Insecta</taxon>
        <taxon>Pterygota</taxon>
        <taxon>Neoptera</taxon>
        <taxon>Paraneoptera</taxon>
        <taxon>Hemiptera</taxon>
        <taxon>Heteroptera</taxon>
        <taxon>Panheteroptera</taxon>
        <taxon>Cimicomorpha</taxon>
        <taxon>Reduviidae</taxon>
        <taxon>Triatominae</taxon>
        <taxon>Rhodnius</taxon>
    </lineage>
</organism>
<dbReference type="EnsemblMetazoa" id="RPRC012098-RA">
    <property type="protein sequence ID" value="RPRC012098-PA"/>
    <property type="gene ID" value="RPRC012098"/>
</dbReference>
<dbReference type="VEuPathDB" id="VectorBase:RPRC012098"/>
<accession>T1I726</accession>
<dbReference type="InParanoid" id="T1I726"/>
<evidence type="ECO:0000313" key="1">
    <source>
        <dbReference type="EnsemblMetazoa" id="RPRC012098-PA"/>
    </source>
</evidence>
<dbReference type="EMBL" id="ACPB03003997">
    <property type="status" value="NOT_ANNOTATED_CDS"/>
    <property type="molecule type" value="Genomic_DNA"/>
</dbReference>
<dbReference type="HOGENOM" id="CLU_3242732_0_0_1"/>
<reference evidence="1" key="1">
    <citation type="submission" date="2015-05" db="UniProtKB">
        <authorList>
            <consortium name="EnsemblMetazoa"/>
        </authorList>
    </citation>
    <scope>IDENTIFICATION</scope>
</reference>
<evidence type="ECO:0000313" key="2">
    <source>
        <dbReference type="Proteomes" id="UP000015103"/>
    </source>
</evidence>
<dbReference type="Proteomes" id="UP000015103">
    <property type="component" value="Unassembled WGS sequence"/>
</dbReference>
<keyword evidence="2" id="KW-1185">Reference proteome</keyword>
<dbReference type="AlphaFoldDB" id="T1I726"/>